<dbReference type="GO" id="GO:0030424">
    <property type="term" value="C:axon"/>
    <property type="evidence" value="ECO:0007669"/>
    <property type="project" value="TreeGrafter"/>
</dbReference>
<reference evidence="12" key="1">
    <citation type="submission" date="2025-08" db="UniProtKB">
        <authorList>
            <consortium name="RefSeq"/>
        </authorList>
    </citation>
    <scope>IDENTIFICATION</scope>
    <source>
        <tissue evidence="12">Tentacle</tissue>
    </source>
</reference>
<dbReference type="SMART" id="SM00220">
    <property type="entry name" value="S_TKc"/>
    <property type="match status" value="1"/>
</dbReference>
<dbReference type="PANTHER" id="PTHR24057">
    <property type="entry name" value="GLYCOGEN SYNTHASE KINASE-3 ALPHA"/>
    <property type="match status" value="1"/>
</dbReference>
<dbReference type="GO" id="GO:0090090">
    <property type="term" value="P:negative regulation of canonical Wnt signaling pathway"/>
    <property type="evidence" value="ECO:0007669"/>
    <property type="project" value="TreeGrafter"/>
</dbReference>
<evidence type="ECO:0000259" key="10">
    <source>
        <dbReference type="PROSITE" id="PS50011"/>
    </source>
</evidence>
<dbReference type="PANTHER" id="PTHR24057:SF0">
    <property type="entry name" value="PROTEIN KINASE SHAGGY-RELATED"/>
    <property type="match status" value="1"/>
</dbReference>
<dbReference type="GO" id="GO:0007165">
    <property type="term" value="P:signal transduction"/>
    <property type="evidence" value="ECO:0007669"/>
    <property type="project" value="TreeGrafter"/>
</dbReference>
<keyword evidence="5" id="KW-0418">Kinase</keyword>
<feature type="region of interest" description="Disordered" evidence="9">
    <location>
        <begin position="382"/>
        <end position="416"/>
    </location>
</feature>
<dbReference type="AlphaFoldDB" id="A0A6P8ISH4"/>
<dbReference type="GO" id="GO:0004674">
    <property type="term" value="F:protein serine/threonine kinase activity"/>
    <property type="evidence" value="ECO:0007669"/>
    <property type="project" value="UniProtKB-KW"/>
</dbReference>
<dbReference type="FunCoup" id="A0A6P8ISH4">
    <property type="interactions" value="2344"/>
</dbReference>
<evidence type="ECO:0000313" key="11">
    <source>
        <dbReference type="Proteomes" id="UP000515163"/>
    </source>
</evidence>
<dbReference type="GO" id="GO:0005524">
    <property type="term" value="F:ATP binding"/>
    <property type="evidence" value="ECO:0007669"/>
    <property type="project" value="UniProtKB-UniRule"/>
</dbReference>
<dbReference type="KEGG" id="aten:116304269"/>
<dbReference type="InterPro" id="IPR000719">
    <property type="entry name" value="Prot_kinase_dom"/>
</dbReference>
<dbReference type="FunFam" id="1.10.510.10:FF:000055">
    <property type="entry name" value="Glycogen synthase kinase-3 beta"/>
    <property type="match status" value="1"/>
</dbReference>
<dbReference type="PROSITE" id="PS50011">
    <property type="entry name" value="PROTEIN_KINASE_DOM"/>
    <property type="match status" value="1"/>
</dbReference>
<dbReference type="Gene3D" id="3.30.200.20">
    <property type="entry name" value="Phosphorylase Kinase, domain 1"/>
    <property type="match status" value="1"/>
</dbReference>
<evidence type="ECO:0000256" key="5">
    <source>
        <dbReference type="ARBA" id="ARBA00022777"/>
    </source>
</evidence>
<dbReference type="FunFam" id="3.30.200.20:FF:000009">
    <property type="entry name" value="Glycogen synthase kinase-3 beta"/>
    <property type="match status" value="1"/>
</dbReference>
<evidence type="ECO:0000256" key="9">
    <source>
        <dbReference type="SAM" id="MobiDB-lite"/>
    </source>
</evidence>
<evidence type="ECO:0000256" key="7">
    <source>
        <dbReference type="PROSITE-ProRule" id="PRU10141"/>
    </source>
</evidence>
<dbReference type="GO" id="GO:0070507">
    <property type="term" value="P:regulation of microtubule cytoskeleton organization"/>
    <property type="evidence" value="ECO:0007669"/>
    <property type="project" value="TreeGrafter"/>
</dbReference>
<dbReference type="CDD" id="cd14137">
    <property type="entry name" value="STKc_GSK3"/>
    <property type="match status" value="1"/>
</dbReference>
<evidence type="ECO:0000256" key="6">
    <source>
        <dbReference type="ARBA" id="ARBA00022840"/>
    </source>
</evidence>
<evidence type="ECO:0000256" key="2">
    <source>
        <dbReference type="ARBA" id="ARBA00022527"/>
    </source>
</evidence>
<feature type="domain" description="Protein kinase" evidence="10">
    <location>
        <begin position="55"/>
        <end position="339"/>
    </location>
</feature>
<dbReference type="Pfam" id="PF00069">
    <property type="entry name" value="Pkinase"/>
    <property type="match status" value="1"/>
</dbReference>
<dbReference type="InterPro" id="IPR017441">
    <property type="entry name" value="Protein_kinase_ATP_BS"/>
</dbReference>
<dbReference type="PROSITE" id="PS00107">
    <property type="entry name" value="PROTEIN_KINASE_ATP"/>
    <property type="match status" value="1"/>
</dbReference>
<keyword evidence="6 7" id="KW-0067">ATP-binding</keyword>
<evidence type="ECO:0000313" key="12">
    <source>
        <dbReference type="RefSeq" id="XP_031569837.1"/>
    </source>
</evidence>
<keyword evidence="2 8" id="KW-0723">Serine/threonine-protein kinase</keyword>
<dbReference type="SUPFAM" id="SSF56112">
    <property type="entry name" value="Protein kinase-like (PK-like)"/>
    <property type="match status" value="1"/>
</dbReference>
<feature type="binding site" evidence="7">
    <location>
        <position position="85"/>
    </location>
    <ligand>
        <name>ATP</name>
        <dbReference type="ChEBI" id="CHEBI:30616"/>
    </ligand>
</feature>
<dbReference type="GO" id="GO:0030154">
    <property type="term" value="P:cell differentiation"/>
    <property type="evidence" value="ECO:0007669"/>
    <property type="project" value="TreeGrafter"/>
</dbReference>
<gene>
    <name evidence="12" type="primary">LOC116304269</name>
</gene>
<evidence type="ECO:0000256" key="8">
    <source>
        <dbReference type="RuleBase" id="RU000304"/>
    </source>
</evidence>
<name>A0A6P8ISH4_ACTTE</name>
<proteinExistence type="inferred from homology"/>
<dbReference type="InParanoid" id="A0A6P8ISH4"/>
<organism evidence="11 12">
    <name type="scientific">Actinia tenebrosa</name>
    <name type="common">Australian red waratah sea anemone</name>
    <dbReference type="NCBI Taxonomy" id="6105"/>
    <lineage>
        <taxon>Eukaryota</taxon>
        <taxon>Metazoa</taxon>
        <taxon>Cnidaria</taxon>
        <taxon>Anthozoa</taxon>
        <taxon>Hexacorallia</taxon>
        <taxon>Actiniaria</taxon>
        <taxon>Actiniidae</taxon>
        <taxon>Actinia</taxon>
    </lineage>
</organism>
<dbReference type="InterPro" id="IPR008271">
    <property type="entry name" value="Ser/Thr_kinase_AS"/>
</dbReference>
<keyword evidence="3" id="KW-0808">Transferase</keyword>
<feature type="compositionally biased region" description="Low complexity" evidence="9">
    <location>
        <begin position="387"/>
        <end position="416"/>
    </location>
</feature>
<evidence type="ECO:0000256" key="1">
    <source>
        <dbReference type="ARBA" id="ARBA00005527"/>
    </source>
</evidence>
<keyword evidence="4 7" id="KW-0547">Nucleotide-binding</keyword>
<evidence type="ECO:0000256" key="3">
    <source>
        <dbReference type="ARBA" id="ARBA00022679"/>
    </source>
</evidence>
<dbReference type="RefSeq" id="XP_031569837.1">
    <property type="nucleotide sequence ID" value="XM_031713977.1"/>
</dbReference>
<dbReference type="Gene3D" id="1.10.510.10">
    <property type="entry name" value="Transferase(Phosphotransferase) domain 1"/>
    <property type="match status" value="1"/>
</dbReference>
<sequence>MSSHRPRTTSFAETQKNQSLNFTGMKISRDKDGSKITTVVATTGSLPDRTQEISYTDTKVIGNGSFGVVYQARTCDTSELVAIKKVLQDKRFKNRELQIMRKLDHCNIVRLRWFFYSSGDKKEEIYLNLVLDFIPETVYRVARHYSKAKQTIPMLYIKLYMYQLFRSLAYIHCLGICHRDIKPQNLLLDPETAVLKLCDFGSAKVLVKGEPNVSYICSRYYRAPELIFGATDYTPDIDVWSAGCVLAELLLGQPIFPGDSGVDQLVEIIKVLGTPTREQIKEMNPHYTEFKFPQIKPHPWNKVFRPKTPTEAINLCSRLLEYTPSGRLKPIESCVHCFFDELRDPVAKLPNGRELPPLFNFTSPELSLKPSLNSILIPQHAQQRNATGSSNPGTPSSSSTPSVVDGAVASVSAQVS</sequence>
<dbReference type="GO" id="GO:0032436">
    <property type="term" value="P:positive regulation of proteasomal ubiquitin-dependent protein catabolic process"/>
    <property type="evidence" value="ECO:0007669"/>
    <property type="project" value="TreeGrafter"/>
</dbReference>
<keyword evidence="11" id="KW-1185">Reference proteome</keyword>
<dbReference type="InterPro" id="IPR039192">
    <property type="entry name" value="STKc_GSK3"/>
</dbReference>
<protein>
    <submittedName>
        <fullName evidence="12">Glycogen synthase kinase-3 beta-like</fullName>
    </submittedName>
</protein>
<comment type="similarity">
    <text evidence="1">Belongs to the protein kinase superfamily. CMGC Ser/Thr protein kinase family. GSK-3 subfamily.</text>
</comment>
<dbReference type="Proteomes" id="UP000515163">
    <property type="component" value="Unplaced"/>
</dbReference>
<dbReference type="GeneID" id="116304269"/>
<dbReference type="PROSITE" id="PS00108">
    <property type="entry name" value="PROTEIN_KINASE_ST"/>
    <property type="match status" value="1"/>
</dbReference>
<dbReference type="InterPro" id="IPR050591">
    <property type="entry name" value="GSK-3"/>
</dbReference>
<dbReference type="GO" id="GO:0005829">
    <property type="term" value="C:cytosol"/>
    <property type="evidence" value="ECO:0007669"/>
    <property type="project" value="TreeGrafter"/>
</dbReference>
<accession>A0A6P8ISH4</accession>
<dbReference type="InterPro" id="IPR011009">
    <property type="entry name" value="Kinase-like_dom_sf"/>
</dbReference>
<dbReference type="OrthoDB" id="272141at2759"/>
<dbReference type="GO" id="GO:0005634">
    <property type="term" value="C:nucleus"/>
    <property type="evidence" value="ECO:0007669"/>
    <property type="project" value="TreeGrafter"/>
</dbReference>
<evidence type="ECO:0000256" key="4">
    <source>
        <dbReference type="ARBA" id="ARBA00022741"/>
    </source>
</evidence>